<protein>
    <submittedName>
        <fullName evidence="2">Uncharacterized protein</fullName>
    </submittedName>
</protein>
<accession>A0A1H9LYS3</accession>
<feature type="region of interest" description="Disordered" evidence="1">
    <location>
        <begin position="20"/>
        <end position="61"/>
    </location>
</feature>
<dbReference type="Proteomes" id="UP000199114">
    <property type="component" value="Unassembled WGS sequence"/>
</dbReference>
<sequence>MAELLLKCGHVVETTLESNAVDRRSARRADPTDVEPADATDVRAGAVPPVEGSDSDNPYSV</sequence>
<dbReference type="AlphaFoldDB" id="A0A1H9LYS3"/>
<keyword evidence="3" id="KW-1185">Reference proteome</keyword>
<dbReference type="EMBL" id="FOFD01000004">
    <property type="protein sequence ID" value="SER16570.1"/>
    <property type="molecule type" value="Genomic_DNA"/>
</dbReference>
<feature type="compositionally biased region" description="Basic and acidic residues" evidence="1">
    <location>
        <begin position="20"/>
        <end position="31"/>
    </location>
</feature>
<name>A0A1H9LYS3_9EURY</name>
<gene>
    <name evidence="2" type="ORF">SAMN04489841_3138</name>
</gene>
<proteinExistence type="predicted"/>
<dbReference type="STRING" id="1186196.SAMN04489841_3138"/>
<evidence type="ECO:0000313" key="3">
    <source>
        <dbReference type="Proteomes" id="UP000199114"/>
    </source>
</evidence>
<reference evidence="3" key="1">
    <citation type="submission" date="2016-10" db="EMBL/GenBank/DDBJ databases">
        <authorList>
            <person name="Varghese N."/>
            <person name="Submissions S."/>
        </authorList>
    </citation>
    <scope>NUCLEOTIDE SEQUENCE [LARGE SCALE GENOMIC DNA]</scope>
    <source>
        <strain evidence="3">DSM 25055</strain>
    </source>
</reference>
<evidence type="ECO:0000313" key="2">
    <source>
        <dbReference type="EMBL" id="SER16570.1"/>
    </source>
</evidence>
<organism evidence="2 3">
    <name type="scientific">Natrinema salaciae</name>
    <dbReference type="NCBI Taxonomy" id="1186196"/>
    <lineage>
        <taxon>Archaea</taxon>
        <taxon>Methanobacteriati</taxon>
        <taxon>Methanobacteriota</taxon>
        <taxon>Stenosarchaea group</taxon>
        <taxon>Halobacteria</taxon>
        <taxon>Halobacteriales</taxon>
        <taxon>Natrialbaceae</taxon>
        <taxon>Natrinema</taxon>
    </lineage>
</organism>
<evidence type="ECO:0000256" key="1">
    <source>
        <dbReference type="SAM" id="MobiDB-lite"/>
    </source>
</evidence>